<feature type="region of interest" description="Disordered" evidence="1">
    <location>
        <begin position="48"/>
        <end position="69"/>
    </location>
</feature>
<accession>A0ABR0BHE3</accession>
<comment type="caution">
    <text evidence="3">The sequence shown here is derived from an EMBL/GenBank/DDBJ whole genome shotgun (WGS) entry which is preliminary data.</text>
</comment>
<name>A0ABR0BHE3_PURLI</name>
<keyword evidence="4" id="KW-1185">Reference proteome</keyword>
<organism evidence="3 4">
    <name type="scientific">Purpureocillium lilacinum</name>
    <name type="common">Paecilomyces lilacinus</name>
    <dbReference type="NCBI Taxonomy" id="33203"/>
    <lineage>
        <taxon>Eukaryota</taxon>
        <taxon>Fungi</taxon>
        <taxon>Dikarya</taxon>
        <taxon>Ascomycota</taxon>
        <taxon>Pezizomycotina</taxon>
        <taxon>Sordariomycetes</taxon>
        <taxon>Hypocreomycetidae</taxon>
        <taxon>Hypocreales</taxon>
        <taxon>Ophiocordycipitaceae</taxon>
        <taxon>Purpureocillium</taxon>
    </lineage>
</organism>
<sequence>MTCTADQWQPDIRWCLSCRTVATVGRVGCSSPCTFATAFSNIRNVASHDFTPGHREQRDIESLSSSSSMPVGILSRKKEDEHDLALSRDLGSGGCAARGRQHHHTVHKRLLGPHHAKRCCERKVVFMNAAFKSSITRGQNYFTRLSLIMNLFSIYKPLLRLADPVTYSIVHLHQQLEPRVGKLCWLPVSSARANNLGVRRHMSTPRDPLPFTMPSQTLSERAYGLVRLFFIFSGLALLAVTAYLADRLGRRHPEQILKPNIAAASISIVADALAVVLFLQQRCRVFIAVVILDIGSIVAACLGIPAVLSSANRYAGDVSPRHKRWRASDLIVLGLTILVLCVPSRRSRCEGEPRLSDRVLGGVRETPAFSVAFSIPASEFDATKRLEAHGPVALGKSEPYVTCLILLLSKLASALAYAGSASSIDSGAGRNPKARQWHCLTSPYYGMYGFACTSVKWVRYQGISLAFDFQRLAYRNTKSREAPRLRGPLHGLGLSPATIHPRLSRSSFMYSEEAQEPLKDAWFVNNAELGAWSQRRKNDRRRLLVDAHRTSNKLNVVLSQAIFHDTP</sequence>
<dbReference type="Proteomes" id="UP001287286">
    <property type="component" value="Unassembled WGS sequence"/>
</dbReference>
<feature type="transmembrane region" description="Helical" evidence="2">
    <location>
        <begin position="222"/>
        <end position="245"/>
    </location>
</feature>
<reference evidence="3 4" key="1">
    <citation type="journal article" date="2024" name="Microbiol. Resour. Announc.">
        <title>Genome annotations for the ascomycete fungi Trichoderma harzianum, Trichoderma aggressivum, and Purpureocillium lilacinum.</title>
        <authorList>
            <person name="Beijen E.P.W."/>
            <person name="Ohm R.A."/>
        </authorList>
    </citation>
    <scope>NUCLEOTIDE SEQUENCE [LARGE SCALE GENOMIC DNA]</scope>
    <source>
        <strain evidence="3 4">CBS 150709</strain>
    </source>
</reference>
<gene>
    <name evidence="3" type="ORF">Purlil1_12243</name>
</gene>
<evidence type="ECO:0000256" key="2">
    <source>
        <dbReference type="SAM" id="Phobius"/>
    </source>
</evidence>
<protein>
    <submittedName>
        <fullName evidence="3">Uncharacterized protein</fullName>
    </submittedName>
</protein>
<evidence type="ECO:0000256" key="1">
    <source>
        <dbReference type="SAM" id="MobiDB-lite"/>
    </source>
</evidence>
<evidence type="ECO:0000313" key="3">
    <source>
        <dbReference type="EMBL" id="KAK4077648.1"/>
    </source>
</evidence>
<proteinExistence type="predicted"/>
<evidence type="ECO:0000313" key="4">
    <source>
        <dbReference type="Proteomes" id="UP001287286"/>
    </source>
</evidence>
<keyword evidence="2" id="KW-1133">Transmembrane helix</keyword>
<keyword evidence="2" id="KW-0472">Membrane</keyword>
<keyword evidence="2" id="KW-0812">Transmembrane</keyword>
<feature type="transmembrane region" description="Helical" evidence="2">
    <location>
        <begin position="257"/>
        <end position="279"/>
    </location>
</feature>
<feature type="transmembrane region" description="Helical" evidence="2">
    <location>
        <begin position="285"/>
        <end position="307"/>
    </location>
</feature>
<feature type="compositionally biased region" description="Basic and acidic residues" evidence="1">
    <location>
        <begin position="51"/>
        <end position="61"/>
    </location>
</feature>
<dbReference type="EMBL" id="JAWRVI010000094">
    <property type="protein sequence ID" value="KAK4077648.1"/>
    <property type="molecule type" value="Genomic_DNA"/>
</dbReference>